<name>A0AAU7AYE4_9ACTN</name>
<sequence>MTSWEETDSPHFAARHDEADSDDVVGVLELLEGTRRRLARQFPVVPELVNVVLHGTRAQLYAAQPELAAVVRLTNPAARRYVVGWPTSEGIHLLAPRHVESRASNVPGSREMALLAPAALYAQVVVGANNPQLPPPFRTRSTRQMLRWAWLWAGAGQYFGGQTVHARPAIARRLREGAEPSFPPAVKDAMLLGGSVLDLLAQVRGEAAVVELACRLPDGQPERALEQAFGQALVSTGGDWRAHLARIAGQQ</sequence>
<protein>
    <submittedName>
        <fullName evidence="1">Uncharacterized protein</fullName>
    </submittedName>
</protein>
<organism evidence="1">
    <name type="scientific">Paraconexibacter sp. AEG42_29</name>
    <dbReference type="NCBI Taxonomy" id="2997339"/>
    <lineage>
        <taxon>Bacteria</taxon>
        <taxon>Bacillati</taxon>
        <taxon>Actinomycetota</taxon>
        <taxon>Thermoleophilia</taxon>
        <taxon>Solirubrobacterales</taxon>
        <taxon>Paraconexibacteraceae</taxon>
        <taxon>Paraconexibacter</taxon>
    </lineage>
</organism>
<dbReference type="EMBL" id="CP114014">
    <property type="protein sequence ID" value="XAY06634.1"/>
    <property type="molecule type" value="Genomic_DNA"/>
</dbReference>
<gene>
    <name evidence="1" type="ORF">DSM112329_03509</name>
</gene>
<dbReference type="AlphaFoldDB" id="A0AAU7AYE4"/>
<dbReference type="RefSeq" id="WP_354697858.1">
    <property type="nucleotide sequence ID" value="NZ_CP114014.1"/>
</dbReference>
<reference evidence="1" key="1">
    <citation type="submission" date="2022-12" db="EMBL/GenBank/DDBJ databases">
        <title>Paraconexibacter alkalitolerans sp. nov. and Baekduia alba sp. nov., isolated from soil and emended description of the genera Paraconexibacter (Chun et al., 2020) and Baekduia (An et al., 2020).</title>
        <authorList>
            <person name="Vieira S."/>
            <person name="Huber K.J."/>
            <person name="Geppert A."/>
            <person name="Wolf J."/>
            <person name="Neumann-Schaal M."/>
            <person name="Muesken M."/>
            <person name="Overmann J."/>
        </authorList>
    </citation>
    <scope>NUCLEOTIDE SEQUENCE</scope>
    <source>
        <strain evidence="1">AEG42_29</strain>
    </source>
</reference>
<evidence type="ECO:0000313" key="1">
    <source>
        <dbReference type="EMBL" id="XAY06634.1"/>
    </source>
</evidence>
<proteinExistence type="predicted"/>
<dbReference type="KEGG" id="parq:DSM112329_03509"/>
<accession>A0AAU7AYE4</accession>